<reference evidence="2" key="1">
    <citation type="submission" date="2020-07" db="EMBL/GenBank/DDBJ databases">
        <title>Multicomponent nature underlies the extraordinary mechanical properties of spider dragline silk.</title>
        <authorList>
            <person name="Kono N."/>
            <person name="Nakamura H."/>
            <person name="Mori M."/>
            <person name="Yoshida Y."/>
            <person name="Ohtoshi R."/>
            <person name="Malay A.D."/>
            <person name="Moran D.A.P."/>
            <person name="Tomita M."/>
            <person name="Numata K."/>
            <person name="Arakawa K."/>
        </authorList>
    </citation>
    <scope>NUCLEOTIDE SEQUENCE</scope>
</reference>
<feature type="non-terminal residue" evidence="2">
    <location>
        <position position="1"/>
    </location>
</feature>
<accession>A0A8X6ILP1</accession>
<protein>
    <submittedName>
        <fullName evidence="2">Uncharacterized protein</fullName>
    </submittedName>
</protein>
<keyword evidence="3" id="KW-1185">Reference proteome</keyword>
<name>A0A8X6ILP1_TRICU</name>
<gene>
    <name evidence="2" type="ORF">TNCT_54521</name>
</gene>
<proteinExistence type="predicted"/>
<dbReference type="EMBL" id="BMAO01018585">
    <property type="protein sequence ID" value="GFR24559.1"/>
    <property type="molecule type" value="Genomic_DNA"/>
</dbReference>
<evidence type="ECO:0000313" key="3">
    <source>
        <dbReference type="Proteomes" id="UP000887116"/>
    </source>
</evidence>
<sequence length="42" mass="4743">PFVSIYSRFLAPARQPRSSATLARMSKQVSTSVGLRPRLRRP</sequence>
<feature type="region of interest" description="Disordered" evidence="1">
    <location>
        <begin position="17"/>
        <end position="42"/>
    </location>
</feature>
<feature type="compositionally biased region" description="Polar residues" evidence="1">
    <location>
        <begin position="17"/>
        <end position="33"/>
    </location>
</feature>
<evidence type="ECO:0000256" key="1">
    <source>
        <dbReference type="SAM" id="MobiDB-lite"/>
    </source>
</evidence>
<evidence type="ECO:0000313" key="2">
    <source>
        <dbReference type="EMBL" id="GFR24559.1"/>
    </source>
</evidence>
<dbReference type="AlphaFoldDB" id="A0A8X6ILP1"/>
<dbReference type="Proteomes" id="UP000887116">
    <property type="component" value="Unassembled WGS sequence"/>
</dbReference>
<organism evidence="2 3">
    <name type="scientific">Trichonephila clavata</name>
    <name type="common">Joro spider</name>
    <name type="synonym">Nephila clavata</name>
    <dbReference type="NCBI Taxonomy" id="2740835"/>
    <lineage>
        <taxon>Eukaryota</taxon>
        <taxon>Metazoa</taxon>
        <taxon>Ecdysozoa</taxon>
        <taxon>Arthropoda</taxon>
        <taxon>Chelicerata</taxon>
        <taxon>Arachnida</taxon>
        <taxon>Araneae</taxon>
        <taxon>Araneomorphae</taxon>
        <taxon>Entelegynae</taxon>
        <taxon>Araneoidea</taxon>
        <taxon>Nephilidae</taxon>
        <taxon>Trichonephila</taxon>
    </lineage>
</organism>
<comment type="caution">
    <text evidence="2">The sequence shown here is derived from an EMBL/GenBank/DDBJ whole genome shotgun (WGS) entry which is preliminary data.</text>
</comment>